<evidence type="ECO:0000313" key="3">
    <source>
        <dbReference type="Proteomes" id="UP000199053"/>
    </source>
</evidence>
<reference evidence="3" key="1">
    <citation type="submission" date="2016-10" db="EMBL/GenBank/DDBJ databases">
        <authorList>
            <person name="Varghese N."/>
            <person name="Submissions S."/>
        </authorList>
    </citation>
    <scope>NUCLEOTIDE SEQUENCE [LARGE SCALE GENOMIC DNA]</scope>
    <source>
        <strain evidence="3">DSM 16995</strain>
    </source>
</reference>
<dbReference type="EMBL" id="FNGA01000001">
    <property type="protein sequence ID" value="SDK37901.1"/>
    <property type="molecule type" value="Genomic_DNA"/>
</dbReference>
<keyword evidence="3" id="KW-1185">Reference proteome</keyword>
<evidence type="ECO:0000256" key="1">
    <source>
        <dbReference type="SAM" id="MobiDB-lite"/>
    </source>
</evidence>
<accession>A0A1G9BEK1</accession>
<evidence type="ECO:0000313" key="2">
    <source>
        <dbReference type="EMBL" id="SDK37901.1"/>
    </source>
</evidence>
<feature type="region of interest" description="Disordered" evidence="1">
    <location>
        <begin position="22"/>
        <end position="58"/>
    </location>
</feature>
<sequence length="58" mass="6568">MTQTTSISSMNKRSFLKKAFKGFSTNNSTNQNSERNSILPASNKLHNNKSESFQQEEV</sequence>
<feature type="compositionally biased region" description="Polar residues" evidence="1">
    <location>
        <begin position="23"/>
        <end position="40"/>
    </location>
</feature>
<protein>
    <submittedName>
        <fullName evidence="2">Uncharacterized protein</fullName>
    </submittedName>
</protein>
<dbReference type="Proteomes" id="UP000199053">
    <property type="component" value="Unassembled WGS sequence"/>
</dbReference>
<proteinExistence type="predicted"/>
<organism evidence="2 3">
    <name type="scientific">Maridesulfovibrio ferrireducens</name>
    <dbReference type="NCBI Taxonomy" id="246191"/>
    <lineage>
        <taxon>Bacteria</taxon>
        <taxon>Pseudomonadati</taxon>
        <taxon>Thermodesulfobacteriota</taxon>
        <taxon>Desulfovibrionia</taxon>
        <taxon>Desulfovibrionales</taxon>
        <taxon>Desulfovibrionaceae</taxon>
        <taxon>Maridesulfovibrio</taxon>
    </lineage>
</organism>
<dbReference type="RefSeq" id="WP_170830281.1">
    <property type="nucleotide sequence ID" value="NZ_FNGA01000001.1"/>
</dbReference>
<dbReference type="AlphaFoldDB" id="A0A1G9BEK1"/>
<dbReference type="STRING" id="246191.SAMN05660337_0266"/>
<name>A0A1G9BEK1_9BACT</name>
<gene>
    <name evidence="2" type="ORF">SAMN05660337_0266</name>
</gene>